<dbReference type="GO" id="GO:0005794">
    <property type="term" value="C:Golgi apparatus"/>
    <property type="evidence" value="ECO:0007669"/>
    <property type="project" value="UniProtKB-SubCell"/>
</dbReference>
<keyword evidence="5 7" id="KW-0653">Protein transport</keyword>
<evidence type="ECO:0000256" key="3">
    <source>
        <dbReference type="ARBA" id="ARBA00022448"/>
    </source>
</evidence>
<dbReference type="InterPro" id="IPR011989">
    <property type="entry name" value="ARM-like"/>
</dbReference>
<dbReference type="PANTHER" id="PTHR22781:SF12">
    <property type="entry name" value="AP-3 COMPLEX SUBUNIT DELTA-1"/>
    <property type="match status" value="1"/>
</dbReference>
<dbReference type="OrthoDB" id="10264595at2759"/>
<feature type="region of interest" description="Disordered" evidence="8">
    <location>
        <begin position="697"/>
        <end position="748"/>
    </location>
</feature>
<evidence type="ECO:0000256" key="1">
    <source>
        <dbReference type="ARBA" id="ARBA00004308"/>
    </source>
</evidence>
<dbReference type="AlphaFoldDB" id="M2VW87"/>
<dbReference type="KEGG" id="gsl:Gasu_49550"/>
<evidence type="ECO:0000256" key="4">
    <source>
        <dbReference type="ARBA" id="ARBA00022737"/>
    </source>
</evidence>
<evidence type="ECO:0000256" key="8">
    <source>
        <dbReference type="SAM" id="MobiDB-lite"/>
    </source>
</evidence>
<evidence type="ECO:0000256" key="5">
    <source>
        <dbReference type="ARBA" id="ARBA00022927"/>
    </source>
</evidence>
<dbReference type="PANTHER" id="PTHR22781">
    <property type="entry name" value="DELTA ADAPTIN-RELATED"/>
    <property type="match status" value="1"/>
</dbReference>
<dbReference type="Proteomes" id="UP000030680">
    <property type="component" value="Unassembled WGS sequence"/>
</dbReference>
<proteinExistence type="inferred from homology"/>
<evidence type="ECO:0000256" key="7">
    <source>
        <dbReference type="PIRNR" id="PIRNR037092"/>
    </source>
</evidence>
<dbReference type="GO" id="GO:0030123">
    <property type="term" value="C:AP-3 adaptor complex"/>
    <property type="evidence" value="ECO:0007669"/>
    <property type="project" value="InterPro"/>
</dbReference>
<feature type="domain" description="Clathrin/coatomer adaptor adaptin-like N-terminal" evidence="9">
    <location>
        <begin position="36"/>
        <end position="466"/>
    </location>
</feature>
<reference evidence="11" key="1">
    <citation type="journal article" date="2013" name="Science">
        <title>Gene transfer from bacteria and archaea facilitated evolution of an extremophilic eukaryote.</title>
        <authorList>
            <person name="Schonknecht G."/>
            <person name="Chen W.H."/>
            <person name="Ternes C.M."/>
            <person name="Barbier G.G."/>
            <person name="Shrestha R.P."/>
            <person name="Stanke M."/>
            <person name="Brautigam A."/>
            <person name="Baker B.J."/>
            <person name="Banfield J.F."/>
            <person name="Garavito R.M."/>
            <person name="Carr K."/>
            <person name="Wilkerson C."/>
            <person name="Rensing S.A."/>
            <person name="Gagneul D."/>
            <person name="Dickenson N.E."/>
            <person name="Oesterhelt C."/>
            <person name="Lercher M.J."/>
            <person name="Weber A.P."/>
        </authorList>
    </citation>
    <scope>NUCLEOTIDE SEQUENCE [LARGE SCALE GENOMIC DNA]</scope>
    <source>
        <strain evidence="11">074W</strain>
    </source>
</reference>
<accession>M2VW87</accession>
<comment type="subcellular location">
    <subcellularLocation>
        <location evidence="1">Endomembrane system</location>
    </subcellularLocation>
    <subcellularLocation>
        <location evidence="7">Golgi apparatus</location>
    </subcellularLocation>
</comment>
<feature type="region of interest" description="Disordered" evidence="8">
    <location>
        <begin position="818"/>
        <end position="869"/>
    </location>
</feature>
<dbReference type="STRING" id="130081.M2VW87"/>
<dbReference type="GO" id="GO:0006623">
    <property type="term" value="P:protein targeting to vacuole"/>
    <property type="evidence" value="ECO:0007669"/>
    <property type="project" value="TreeGrafter"/>
</dbReference>
<comment type="similarity">
    <text evidence="2 7">Belongs to the adaptor complexes large subunit family.</text>
</comment>
<evidence type="ECO:0000256" key="2">
    <source>
        <dbReference type="ARBA" id="ARBA00006613"/>
    </source>
</evidence>
<feature type="compositionally biased region" description="Basic residues" evidence="8">
    <location>
        <begin position="829"/>
        <end position="845"/>
    </location>
</feature>
<comment type="subunit">
    <text evidence="7">Adaptor protein complex 3 (AP-3) is a heterotetramer.</text>
</comment>
<dbReference type="SUPFAM" id="SSF48371">
    <property type="entry name" value="ARM repeat"/>
    <property type="match status" value="1"/>
</dbReference>
<dbReference type="GO" id="GO:0010008">
    <property type="term" value="C:endosome membrane"/>
    <property type="evidence" value="ECO:0007669"/>
    <property type="project" value="TreeGrafter"/>
</dbReference>
<dbReference type="Gramene" id="EME27506">
    <property type="protein sequence ID" value="EME27506"/>
    <property type="gene ID" value="Gasu_49550"/>
</dbReference>
<dbReference type="Pfam" id="PF01602">
    <property type="entry name" value="Adaptin_N"/>
    <property type="match status" value="1"/>
</dbReference>
<dbReference type="PIRSF" id="PIRSF037092">
    <property type="entry name" value="AP3_complex_delta"/>
    <property type="match status" value="1"/>
</dbReference>
<dbReference type="GeneID" id="17086409"/>
<dbReference type="EMBL" id="KB454531">
    <property type="protein sequence ID" value="EME27506.1"/>
    <property type="molecule type" value="Genomic_DNA"/>
</dbReference>
<keyword evidence="4" id="KW-0677">Repeat</keyword>
<evidence type="ECO:0000313" key="10">
    <source>
        <dbReference type="EMBL" id="EME27506.1"/>
    </source>
</evidence>
<dbReference type="InterPro" id="IPR002553">
    <property type="entry name" value="Clathrin/coatomer_adapt-like_N"/>
</dbReference>
<keyword evidence="11" id="KW-1185">Reference proteome</keyword>
<protein>
    <recommendedName>
        <fullName evidence="7">AP-3 complex subunit delta</fullName>
    </recommendedName>
</protein>
<feature type="compositionally biased region" description="Basic and acidic residues" evidence="8">
    <location>
        <begin position="700"/>
        <end position="720"/>
    </location>
</feature>
<evidence type="ECO:0000313" key="11">
    <source>
        <dbReference type="Proteomes" id="UP000030680"/>
    </source>
</evidence>
<dbReference type="RefSeq" id="XP_005704026.1">
    <property type="nucleotide sequence ID" value="XM_005703969.1"/>
</dbReference>
<dbReference type="eggNOG" id="KOG1059">
    <property type="taxonomic scope" value="Eukaryota"/>
</dbReference>
<evidence type="ECO:0000259" key="9">
    <source>
        <dbReference type="Pfam" id="PF01602"/>
    </source>
</evidence>
<dbReference type="Gene3D" id="1.25.10.10">
    <property type="entry name" value="Leucine-rich Repeat Variant"/>
    <property type="match status" value="1"/>
</dbReference>
<keyword evidence="6" id="KW-0472">Membrane</keyword>
<name>M2VW87_GALSU</name>
<dbReference type="GO" id="GO:0006896">
    <property type="term" value="P:Golgi to vacuole transport"/>
    <property type="evidence" value="ECO:0007669"/>
    <property type="project" value="TreeGrafter"/>
</dbReference>
<keyword evidence="3 7" id="KW-0813">Transport</keyword>
<dbReference type="InterPro" id="IPR017105">
    <property type="entry name" value="AP3_complex_dsu"/>
</dbReference>
<organism evidence="10 11">
    <name type="scientific">Galdieria sulphuraria</name>
    <name type="common">Red alga</name>
    <dbReference type="NCBI Taxonomy" id="130081"/>
    <lineage>
        <taxon>Eukaryota</taxon>
        <taxon>Rhodophyta</taxon>
        <taxon>Bangiophyceae</taxon>
        <taxon>Galdieriales</taxon>
        <taxon>Galdieriaceae</taxon>
        <taxon>Galdieria</taxon>
    </lineage>
</organism>
<gene>
    <name evidence="10" type="ORF">Gasu_49550</name>
</gene>
<dbReference type="InterPro" id="IPR016024">
    <property type="entry name" value="ARM-type_fold"/>
</dbReference>
<sequence length="869" mass="100235">MTGKLTSYSSGFFQQSLQDLIRSVRAHRRDETEYLAKKFAQVQQECKSTEPSEKAIAVLKLIYFQLQGYNVSSEAFHIIEAMSRQEWWMKRTGYLVASLTLSPSTDLLLLTTNLLKKDLSNVQSLNASLALSFLSCIVNEEIGRECVSDISQLLSSPKPYIRKKAIFVVFRVLLVYPEATTSVLPRLKERLEDSDTSVLCAAVTVFAELASRNPKLVVPYIPRLYHILQHSSNNWMSIKILKTLTALCQVESRLSKKLLPLIQNMLKNTKAKSLLYECCRTVAIGMLDQKEVVELCSERLSMFLSEKDPNLKYLSLFLMKKLESSFPVVIYRHKDIIFDCLDDSDDAIRRRALDLVRRLISKSNFKEIARILMRKLREESQWLGSRGFRDSLIHTLLDAGSYSFNGAEGFPNLSSSSDFHWYLYSILHGLVKIYTDERFSIAHMMKIAGQFVDIVVRVESCRKVAVNIALEWLWLSRGKKLVLDSNSNGLFQVVDVPSQSSSLATHGNGLLAEPLLFAACWILGEYSNWVEQPMLAWKGLLQDHLFRSHSSGYRLAIFASWKLFLQCWKRFETDTEFHDIVKEGMIFLQQVWSSMRTNPQPLVQERAHLFYYLLSQLWQIRDEKVTVLYDVAVTDLIQVFEKPLKPVDSTVQSKYQPFEWDKKWNESILDKEERNEMIAQGKDMLQHEKEWLQDNVSKQQIEKESQKDAHKPRLYSKDDPFYISSSRKKRRPKSHKEKAIEASFTDRSQGLMEEEDTLVLSSQPNDETVQVFMGLEKPPLENLKETSPYESANVQYETLSSKRGLEYIDISSLQEEVVPSSHLKAASSRSHRKKQTKKKKNKSRSKSKDAAEHNIQPTNEQAEESLIQW</sequence>
<keyword evidence="7" id="KW-0333">Golgi apparatus</keyword>
<evidence type="ECO:0000256" key="6">
    <source>
        <dbReference type="ARBA" id="ARBA00023136"/>
    </source>
</evidence>
<feature type="compositionally biased region" description="Basic residues" evidence="8">
    <location>
        <begin position="726"/>
        <end position="736"/>
    </location>
</feature>